<dbReference type="Gene3D" id="2.50.20.20">
    <property type="match status" value="1"/>
</dbReference>
<sequence>MHKHIARRVGATLAAVAVAASLTGCQDGGDKTKADRGAEQSAGQSTSVQALTAAYKKTAAAKTAKVSMTMTVPASLKGGGEKRVVGVMGWHPLAMDVTVTDGKPGAAAGDAGKNHVIWADDAFYTDLRTGMGAPADEYGDKKWAKIDLKAAAAEAGGKAVQQMAAGLQDMQQDPSQQLAVLLNSRDIKDLGPAEVDGRKVRHYRGSLTVQEAIKGRKTVELLTPAEREKLVANMEKTGIKGYDYDVWVDGDQYPVKMDSQIKTPQGTMRITSTYSDYGITASVKAPPAGETADLIQMLKDIAAQAKGGAGAA</sequence>
<gene>
    <name evidence="2" type="ORF">GKJPGBOP_00423</name>
</gene>
<keyword evidence="1" id="KW-0732">Signal</keyword>
<evidence type="ECO:0000313" key="3">
    <source>
        <dbReference type="Proteomes" id="UP000286746"/>
    </source>
</evidence>
<dbReference type="EMBL" id="BHZD01000001">
    <property type="protein sequence ID" value="GCD40770.1"/>
    <property type="molecule type" value="Genomic_DNA"/>
</dbReference>
<evidence type="ECO:0000313" key="2">
    <source>
        <dbReference type="EMBL" id="GCD40770.1"/>
    </source>
</evidence>
<evidence type="ECO:0000256" key="1">
    <source>
        <dbReference type="SAM" id="SignalP"/>
    </source>
</evidence>
<feature type="chain" id="PRO_5038820550" evidence="1">
    <location>
        <begin position="20"/>
        <end position="312"/>
    </location>
</feature>
<keyword evidence="2" id="KW-0449">Lipoprotein</keyword>
<dbReference type="Proteomes" id="UP000286746">
    <property type="component" value="Unassembled WGS sequence"/>
</dbReference>
<reference evidence="2 3" key="1">
    <citation type="submission" date="2018-11" db="EMBL/GenBank/DDBJ databases">
        <title>Whole genome sequence of Streptomyces paromomycinus NBRC 15454(T).</title>
        <authorList>
            <person name="Komaki H."/>
            <person name="Tamura T."/>
        </authorList>
    </citation>
    <scope>NUCLEOTIDE SEQUENCE [LARGE SCALE GENOMIC DNA]</scope>
    <source>
        <strain evidence="2 3">NBRC 15454</strain>
    </source>
</reference>
<feature type="signal peptide" evidence="1">
    <location>
        <begin position="1"/>
        <end position="19"/>
    </location>
</feature>
<dbReference type="PROSITE" id="PS51257">
    <property type="entry name" value="PROKAR_LIPOPROTEIN"/>
    <property type="match status" value="1"/>
</dbReference>
<dbReference type="AlphaFoldDB" id="A0A401VUM0"/>
<accession>A0A401VUM0</accession>
<keyword evidence="3" id="KW-1185">Reference proteome</keyword>
<dbReference type="InterPro" id="IPR029046">
    <property type="entry name" value="LolA/LolB/LppX"/>
</dbReference>
<name>A0A401VUM0_STREY</name>
<dbReference type="SUPFAM" id="SSF89392">
    <property type="entry name" value="Prokaryotic lipoproteins and lipoprotein localization factors"/>
    <property type="match status" value="1"/>
</dbReference>
<organism evidence="2 3">
    <name type="scientific">Streptomyces paromomycinus</name>
    <name type="common">Streptomyces rimosus subsp. paromomycinus</name>
    <dbReference type="NCBI Taxonomy" id="92743"/>
    <lineage>
        <taxon>Bacteria</taxon>
        <taxon>Bacillati</taxon>
        <taxon>Actinomycetota</taxon>
        <taxon>Actinomycetes</taxon>
        <taxon>Kitasatosporales</taxon>
        <taxon>Streptomycetaceae</taxon>
        <taxon>Streptomyces</taxon>
    </lineage>
</organism>
<comment type="caution">
    <text evidence="2">The sequence shown here is derived from an EMBL/GenBank/DDBJ whole genome shotgun (WGS) entry which is preliminary data.</text>
</comment>
<protein>
    <submittedName>
        <fullName evidence="2">Putative lipoprotein</fullName>
    </submittedName>
</protein>
<dbReference type="RefSeq" id="WP_125051279.1">
    <property type="nucleotide sequence ID" value="NZ_BHZD01000001.1"/>
</dbReference>
<proteinExistence type="predicted"/>